<proteinExistence type="predicted"/>
<dbReference type="PANTHER" id="PTHR47332:SF6">
    <property type="entry name" value="SET DOMAIN-CONTAINING PROTEIN"/>
    <property type="match status" value="1"/>
</dbReference>
<dbReference type="RefSeq" id="XP_008729792.1">
    <property type="nucleotide sequence ID" value="XM_008731570.1"/>
</dbReference>
<reference evidence="4 5" key="1">
    <citation type="submission" date="2013-03" db="EMBL/GenBank/DDBJ databases">
        <title>The Genome Sequence of Cladophialophora carrionii CBS 160.54.</title>
        <authorList>
            <consortium name="The Broad Institute Genomics Platform"/>
            <person name="Cuomo C."/>
            <person name="de Hoog S."/>
            <person name="Gorbushina A."/>
            <person name="Walker B."/>
            <person name="Young S.K."/>
            <person name="Zeng Q."/>
            <person name="Gargeya S."/>
            <person name="Fitzgerald M."/>
            <person name="Haas B."/>
            <person name="Abouelleil A."/>
            <person name="Allen A.W."/>
            <person name="Alvarado L."/>
            <person name="Arachchi H.M."/>
            <person name="Berlin A.M."/>
            <person name="Chapman S.B."/>
            <person name="Gainer-Dewar J."/>
            <person name="Goldberg J."/>
            <person name="Griggs A."/>
            <person name="Gujja S."/>
            <person name="Hansen M."/>
            <person name="Howarth C."/>
            <person name="Imamovic A."/>
            <person name="Ireland A."/>
            <person name="Larimer J."/>
            <person name="McCowan C."/>
            <person name="Murphy C."/>
            <person name="Pearson M."/>
            <person name="Poon T.W."/>
            <person name="Priest M."/>
            <person name="Roberts A."/>
            <person name="Saif S."/>
            <person name="Shea T."/>
            <person name="Sisk P."/>
            <person name="Sykes S."/>
            <person name="Wortman J."/>
            <person name="Nusbaum C."/>
            <person name="Birren B."/>
        </authorList>
    </citation>
    <scope>NUCLEOTIDE SEQUENCE [LARGE SCALE GENOMIC DNA]</scope>
    <source>
        <strain evidence="4 5">CBS 160.54</strain>
    </source>
</reference>
<dbReference type="PANTHER" id="PTHR47332">
    <property type="entry name" value="SET DOMAIN-CONTAINING PROTEIN 5"/>
    <property type="match status" value="1"/>
</dbReference>
<dbReference type="HOGENOM" id="CLU_028281_6_1_1"/>
<feature type="domain" description="SET" evidence="3">
    <location>
        <begin position="136"/>
        <end position="281"/>
    </location>
</feature>
<dbReference type="EMBL" id="KB822707">
    <property type="protein sequence ID" value="ETI20911.1"/>
    <property type="molecule type" value="Genomic_DNA"/>
</dbReference>
<evidence type="ECO:0000313" key="4">
    <source>
        <dbReference type="EMBL" id="ETI20911.1"/>
    </source>
</evidence>
<dbReference type="Pfam" id="PF00856">
    <property type="entry name" value="SET"/>
    <property type="match status" value="1"/>
</dbReference>
<keyword evidence="2" id="KW-0732">Signal</keyword>
<dbReference type="GeneID" id="19985747"/>
<evidence type="ECO:0000259" key="3">
    <source>
        <dbReference type="PROSITE" id="PS50280"/>
    </source>
</evidence>
<evidence type="ECO:0000256" key="1">
    <source>
        <dbReference type="SAM" id="MobiDB-lite"/>
    </source>
</evidence>
<name>V9D2S2_9EURO</name>
<dbReference type="InterPro" id="IPR001214">
    <property type="entry name" value="SET_dom"/>
</dbReference>
<dbReference type="VEuPathDB" id="FungiDB:G647_07254"/>
<protein>
    <recommendedName>
        <fullName evidence="3">SET domain-containing protein</fullName>
    </recommendedName>
</protein>
<dbReference type="AlphaFoldDB" id="V9D2S2"/>
<dbReference type="InterPro" id="IPR011990">
    <property type="entry name" value="TPR-like_helical_dom_sf"/>
</dbReference>
<dbReference type="InterPro" id="IPR053185">
    <property type="entry name" value="SET_domain_protein"/>
</dbReference>
<gene>
    <name evidence="4" type="ORF">G647_07254</name>
</gene>
<evidence type="ECO:0000256" key="2">
    <source>
        <dbReference type="SAM" id="SignalP"/>
    </source>
</evidence>
<dbReference type="SUPFAM" id="SSF82199">
    <property type="entry name" value="SET domain"/>
    <property type="match status" value="1"/>
</dbReference>
<dbReference type="Gene3D" id="1.25.40.10">
    <property type="entry name" value="Tetratricopeptide repeat domain"/>
    <property type="match status" value="1"/>
</dbReference>
<dbReference type="OrthoDB" id="265717at2759"/>
<organism evidence="4 5">
    <name type="scientific">Cladophialophora carrionii CBS 160.54</name>
    <dbReference type="NCBI Taxonomy" id="1279043"/>
    <lineage>
        <taxon>Eukaryota</taxon>
        <taxon>Fungi</taxon>
        <taxon>Dikarya</taxon>
        <taxon>Ascomycota</taxon>
        <taxon>Pezizomycotina</taxon>
        <taxon>Eurotiomycetes</taxon>
        <taxon>Chaetothyriomycetidae</taxon>
        <taxon>Chaetothyriales</taxon>
        <taxon>Herpotrichiellaceae</taxon>
        <taxon>Cladophialophora</taxon>
    </lineage>
</organism>
<dbReference type="SMART" id="SM00317">
    <property type="entry name" value="SET"/>
    <property type="match status" value="1"/>
</dbReference>
<evidence type="ECO:0000313" key="5">
    <source>
        <dbReference type="Proteomes" id="UP000030678"/>
    </source>
</evidence>
<feature type="signal peptide" evidence="2">
    <location>
        <begin position="1"/>
        <end position="20"/>
    </location>
</feature>
<dbReference type="PROSITE" id="PS50280">
    <property type="entry name" value="SET"/>
    <property type="match status" value="1"/>
</dbReference>
<dbReference type="Gene3D" id="2.170.270.10">
    <property type="entry name" value="SET domain"/>
    <property type="match status" value="1"/>
</dbReference>
<dbReference type="CDD" id="cd20071">
    <property type="entry name" value="SET_SMYD"/>
    <property type="match status" value="1"/>
</dbReference>
<dbReference type="Proteomes" id="UP000030678">
    <property type="component" value="Unassembled WGS sequence"/>
</dbReference>
<sequence length="441" mass="49341">MKFELVSIGVVSLVVSLVACTELVALAEQRVMSRSTLSSEDSVEAGSHATRSSHSKTQEISDSYFPWTHKPVCTEHLDGIGDQLCVYTNATFSNGRGISIFTTPRIAQEFAALPPFQDPESLSSRGINPEPDVPTQPWYTALIRGKGMGMLAARPLQRGDLITAYTPYLLAHMENALSTHDREYYLRLAVDQLPPASRNIYLGLAKIYNDPSVVAQDVVKANAFEIQIGGLMHLAVFPESSRFNHACAPNAQYFLSSDLLTHYVHAVRPVEEDEELTISYAPPLRLRADRQQYFENTFQFTCTCPRCSPESYSGHKHHHHKHRTVEDSDRATQDIIALQWALAQWTANSTASVKKAEMLVRLYKEEGLDAFLDDAYGHAALMYNSVGSARGAKKYAKLAAEASWLKYGFESVGQDKVREWEGIARDPTRHGSWRSRRKTEL</sequence>
<feature type="chain" id="PRO_5004772784" description="SET domain-containing protein" evidence="2">
    <location>
        <begin position="21"/>
        <end position="441"/>
    </location>
</feature>
<dbReference type="PROSITE" id="PS51257">
    <property type="entry name" value="PROKAR_LIPOPROTEIN"/>
    <property type="match status" value="1"/>
</dbReference>
<dbReference type="InterPro" id="IPR046341">
    <property type="entry name" value="SET_dom_sf"/>
</dbReference>
<feature type="region of interest" description="Disordered" evidence="1">
    <location>
        <begin position="37"/>
        <end position="57"/>
    </location>
</feature>
<accession>V9D2S2</accession>